<dbReference type="Pfam" id="PF07690">
    <property type="entry name" value="MFS_1"/>
    <property type="match status" value="1"/>
</dbReference>
<gene>
    <name evidence="8" type="ORF">HMPREF9997_01657</name>
</gene>
<dbReference type="GO" id="GO:0005886">
    <property type="term" value="C:plasma membrane"/>
    <property type="evidence" value="ECO:0007669"/>
    <property type="project" value="UniProtKB-SubCell"/>
</dbReference>
<feature type="transmembrane region" description="Helical" evidence="6">
    <location>
        <begin position="332"/>
        <end position="353"/>
    </location>
</feature>
<dbReference type="EMBL" id="AMEM01000022">
    <property type="protein sequence ID" value="EKX89754.1"/>
    <property type="molecule type" value="Genomic_DNA"/>
</dbReference>
<feature type="transmembrane region" description="Helical" evidence="6">
    <location>
        <begin position="303"/>
        <end position="326"/>
    </location>
</feature>
<dbReference type="eggNOG" id="COG2814">
    <property type="taxonomic scope" value="Bacteria"/>
</dbReference>
<dbReference type="SUPFAM" id="SSF103473">
    <property type="entry name" value="MFS general substrate transporter"/>
    <property type="match status" value="1"/>
</dbReference>
<proteinExistence type="predicted"/>
<feature type="transmembrane region" description="Helical" evidence="6">
    <location>
        <begin position="156"/>
        <end position="177"/>
    </location>
</feature>
<feature type="transmembrane region" description="Helical" evidence="6">
    <location>
        <begin position="39"/>
        <end position="58"/>
    </location>
</feature>
<organism evidence="8 9">
    <name type="scientific">Corynebacterium durum F0235</name>
    <dbReference type="NCBI Taxonomy" id="1035195"/>
    <lineage>
        <taxon>Bacteria</taxon>
        <taxon>Bacillati</taxon>
        <taxon>Actinomycetota</taxon>
        <taxon>Actinomycetes</taxon>
        <taxon>Mycobacteriales</taxon>
        <taxon>Corynebacteriaceae</taxon>
        <taxon>Corynebacterium</taxon>
    </lineage>
</organism>
<keyword evidence="2" id="KW-1003">Cell membrane</keyword>
<keyword evidence="9" id="KW-1185">Reference proteome</keyword>
<dbReference type="InterPro" id="IPR050189">
    <property type="entry name" value="MFS_Efflux_Transporters"/>
</dbReference>
<evidence type="ECO:0000256" key="4">
    <source>
        <dbReference type="ARBA" id="ARBA00022989"/>
    </source>
</evidence>
<dbReference type="Gene3D" id="1.20.1250.20">
    <property type="entry name" value="MFS general substrate transporter like domains"/>
    <property type="match status" value="1"/>
</dbReference>
<feature type="transmembrane region" description="Helical" evidence="6">
    <location>
        <begin position="189"/>
        <end position="211"/>
    </location>
</feature>
<dbReference type="PANTHER" id="PTHR43124">
    <property type="entry name" value="PURINE EFFLUX PUMP PBUE"/>
    <property type="match status" value="1"/>
</dbReference>
<evidence type="ECO:0000259" key="7">
    <source>
        <dbReference type="PROSITE" id="PS50850"/>
    </source>
</evidence>
<dbReference type="RefSeq" id="WP_006063886.1">
    <property type="nucleotide sequence ID" value="NZ_KB290831.1"/>
</dbReference>
<dbReference type="OrthoDB" id="3697899at2"/>
<keyword evidence="3 6" id="KW-0812">Transmembrane</keyword>
<dbReference type="InterPro" id="IPR020846">
    <property type="entry name" value="MFS_dom"/>
</dbReference>
<dbReference type="PATRIC" id="fig|1035195.3.peg.1497"/>
<dbReference type="Proteomes" id="UP000010445">
    <property type="component" value="Unassembled WGS sequence"/>
</dbReference>
<dbReference type="STRING" id="1035195.HMPREF9997_01657"/>
<evidence type="ECO:0000256" key="1">
    <source>
        <dbReference type="ARBA" id="ARBA00004651"/>
    </source>
</evidence>
<protein>
    <submittedName>
        <fullName evidence="8">Transporter, major facilitator family protein</fullName>
    </submittedName>
</protein>
<evidence type="ECO:0000313" key="8">
    <source>
        <dbReference type="EMBL" id="EKX89754.1"/>
    </source>
</evidence>
<name>L1MFL2_9CORY</name>
<evidence type="ECO:0000256" key="3">
    <source>
        <dbReference type="ARBA" id="ARBA00022692"/>
    </source>
</evidence>
<comment type="caution">
    <text evidence="8">The sequence shown here is derived from an EMBL/GenBank/DDBJ whole genome shotgun (WGS) entry which is preliminary data.</text>
</comment>
<feature type="transmembrane region" description="Helical" evidence="6">
    <location>
        <begin position="96"/>
        <end position="116"/>
    </location>
</feature>
<evidence type="ECO:0000256" key="5">
    <source>
        <dbReference type="ARBA" id="ARBA00023136"/>
    </source>
</evidence>
<dbReference type="InterPro" id="IPR036259">
    <property type="entry name" value="MFS_trans_sf"/>
</dbReference>
<comment type="subcellular location">
    <subcellularLocation>
        <location evidence="1">Cell membrane</location>
        <topology evidence="1">Multi-pass membrane protein</topology>
    </subcellularLocation>
</comment>
<dbReference type="PROSITE" id="PS50850">
    <property type="entry name" value="MFS"/>
    <property type="match status" value="1"/>
</dbReference>
<dbReference type="HOGENOM" id="CLU_001265_61_5_11"/>
<accession>L1MFL2</accession>
<keyword evidence="4 6" id="KW-1133">Transmembrane helix</keyword>
<keyword evidence="5 6" id="KW-0472">Membrane</keyword>
<dbReference type="GO" id="GO:0022857">
    <property type="term" value="F:transmembrane transporter activity"/>
    <property type="evidence" value="ECO:0007669"/>
    <property type="project" value="InterPro"/>
</dbReference>
<feature type="transmembrane region" description="Helical" evidence="6">
    <location>
        <begin position="70"/>
        <end position="90"/>
    </location>
</feature>
<feature type="domain" description="Major facilitator superfamily (MFS) profile" evidence="7">
    <location>
        <begin position="4"/>
        <end position="363"/>
    </location>
</feature>
<reference evidence="8 9" key="1">
    <citation type="submission" date="2012-05" db="EMBL/GenBank/DDBJ databases">
        <authorList>
            <person name="Weinstock G."/>
            <person name="Sodergren E."/>
            <person name="Lobos E.A."/>
            <person name="Fulton L."/>
            <person name="Fulton R."/>
            <person name="Courtney L."/>
            <person name="Fronick C."/>
            <person name="O'Laughlin M."/>
            <person name="Godfrey J."/>
            <person name="Wilson R.M."/>
            <person name="Miner T."/>
            <person name="Farmer C."/>
            <person name="Delehaunty K."/>
            <person name="Cordes M."/>
            <person name="Minx P."/>
            <person name="Tomlinson C."/>
            <person name="Chen J."/>
            <person name="Wollam A."/>
            <person name="Pepin K.H."/>
            <person name="Bhonagiri V."/>
            <person name="Zhang X."/>
            <person name="Suruliraj S."/>
            <person name="Warren W."/>
            <person name="Mitreva M."/>
            <person name="Mardis E.R."/>
            <person name="Wilson R.K."/>
        </authorList>
    </citation>
    <scope>NUCLEOTIDE SEQUENCE [LARGE SCALE GENOMIC DNA]</scope>
    <source>
        <strain evidence="8 9">F0235</strain>
    </source>
</reference>
<evidence type="ECO:0000256" key="2">
    <source>
        <dbReference type="ARBA" id="ARBA00022475"/>
    </source>
</evidence>
<dbReference type="InterPro" id="IPR011701">
    <property type="entry name" value="MFS"/>
</dbReference>
<sequence length="363" mass="38119">MSNKLWPLTLMTFAVGTDTFILAGLLKEIGSDLHVSTTTAAQLVTIFSITFACCAPILSTLIRPSHALRAGLVIFILGNAFTALAPTFGVALGARVLTAVGASMLTPSASAITAAITPPEQRGRALAFVMNGLMTATALGVPAGLILGNANWRHTVWILAILGLIALIANLLVVPAVDMPPTTRARRVPLHALIVIATTILVVGANMQVFTYAQVITGLTGKWLIACLTAFGVFTVTGNIAAGRLTDSRGPLFTVVTSIVGLMIILLAAPLLPPLLLLSINGFFGGMFTVPQQARIVAINPTLLGLLSSAVYIGFATSSALGKVVIDNIGPYAITWTAAALLIIPLTLCYPRWNFGYNRKHQR</sequence>
<evidence type="ECO:0000256" key="6">
    <source>
        <dbReference type="SAM" id="Phobius"/>
    </source>
</evidence>
<dbReference type="PANTHER" id="PTHR43124:SF10">
    <property type="entry name" value="PURINE EFFLUX PUMP PBUE"/>
    <property type="match status" value="1"/>
</dbReference>
<feature type="transmembrane region" description="Helical" evidence="6">
    <location>
        <begin position="128"/>
        <end position="150"/>
    </location>
</feature>
<dbReference type="CDD" id="cd17324">
    <property type="entry name" value="MFS_NepI_like"/>
    <property type="match status" value="1"/>
</dbReference>
<feature type="transmembrane region" description="Helical" evidence="6">
    <location>
        <begin position="223"/>
        <end position="243"/>
    </location>
</feature>
<dbReference type="AlphaFoldDB" id="L1MFL2"/>
<evidence type="ECO:0000313" key="9">
    <source>
        <dbReference type="Proteomes" id="UP000010445"/>
    </source>
</evidence>